<dbReference type="PANTHER" id="PTHR43780:SF2">
    <property type="entry name" value="1-AMINOCYCLOPROPANE-1-CARBOXYLATE DEAMINASE-RELATED"/>
    <property type="match status" value="1"/>
</dbReference>
<sequence>MQLANSPIEQKQLLGLDVFIKRDDLLHPAFGGNKARKFSALLEMDFSDVDTLIGYGSAQANSLFTMASLAQLKGCQLEFYVDRISQWLKNNPNGNYRAALELGARIIEVGELDDREGLSVAEYIAQKVLPYKQGALFVPEGGRCHLAASGVEQLALELAEWQLAQSKDKVRVVLPSGTGTTALFLSRYFFSQQLDIRVLTVPAVGGEDYLRLQFNELEPDSSLHPDIVELGRKYHFGKLYPEFITLWLQACACGVEFELLYDPVGLMALQQAFTAEPDATWIYIHQGGVLGNETMLPRYRRKFPGLFVG</sequence>
<dbReference type="Proteomes" id="UP001202831">
    <property type="component" value="Unassembled WGS sequence"/>
</dbReference>
<evidence type="ECO:0000313" key="5">
    <source>
        <dbReference type="EMBL" id="MCL2916603.1"/>
    </source>
</evidence>
<proteinExistence type="inferred from homology"/>
<accession>A0ABT0NDN9</accession>
<feature type="domain" description="Tryptophan synthase beta chain-like PALP" evidence="4">
    <location>
        <begin position="11"/>
        <end position="209"/>
    </location>
</feature>
<keyword evidence="6" id="KW-1185">Reference proteome</keyword>
<comment type="cofactor">
    <cofactor evidence="1">
        <name>pyridoxal 5'-phosphate</name>
        <dbReference type="ChEBI" id="CHEBI:597326"/>
    </cofactor>
</comment>
<dbReference type="InterPro" id="IPR027278">
    <property type="entry name" value="ACCD_DCysDesulf"/>
</dbReference>
<dbReference type="RefSeq" id="WP_249251110.1">
    <property type="nucleotide sequence ID" value="NZ_JAKIKT010000018.1"/>
</dbReference>
<dbReference type="PANTHER" id="PTHR43780">
    <property type="entry name" value="1-AMINOCYCLOPROPANE-1-CARBOXYLATE DEAMINASE-RELATED"/>
    <property type="match status" value="1"/>
</dbReference>
<dbReference type="InterPro" id="IPR001926">
    <property type="entry name" value="TrpB-like_PALP"/>
</dbReference>
<keyword evidence="3" id="KW-0663">Pyridoxal phosphate</keyword>
<organism evidence="5 6">
    <name type="scientific">Shewanella corallii</name>
    <dbReference type="NCBI Taxonomy" id="560080"/>
    <lineage>
        <taxon>Bacteria</taxon>
        <taxon>Pseudomonadati</taxon>
        <taxon>Pseudomonadota</taxon>
        <taxon>Gammaproteobacteria</taxon>
        <taxon>Alteromonadales</taxon>
        <taxon>Shewanellaceae</taxon>
        <taxon>Shewanella</taxon>
    </lineage>
</organism>
<gene>
    <name evidence="5" type="ORF">L2725_22975</name>
</gene>
<evidence type="ECO:0000256" key="2">
    <source>
        <dbReference type="ARBA" id="ARBA00008639"/>
    </source>
</evidence>
<comment type="caution">
    <text evidence="5">The sequence shown here is derived from an EMBL/GenBank/DDBJ whole genome shotgun (WGS) entry which is preliminary data.</text>
</comment>
<evidence type="ECO:0000259" key="4">
    <source>
        <dbReference type="Pfam" id="PF00291"/>
    </source>
</evidence>
<evidence type="ECO:0000256" key="3">
    <source>
        <dbReference type="ARBA" id="ARBA00022898"/>
    </source>
</evidence>
<dbReference type="Gene3D" id="3.40.50.1100">
    <property type="match status" value="1"/>
</dbReference>
<protein>
    <submittedName>
        <fullName evidence="5">Pyridoxal-phosphate dependent enzyme</fullName>
    </submittedName>
</protein>
<evidence type="ECO:0000313" key="6">
    <source>
        <dbReference type="Proteomes" id="UP001202831"/>
    </source>
</evidence>
<dbReference type="Pfam" id="PF00291">
    <property type="entry name" value="PALP"/>
    <property type="match status" value="1"/>
</dbReference>
<dbReference type="SUPFAM" id="SSF53686">
    <property type="entry name" value="Tryptophan synthase beta subunit-like PLP-dependent enzymes"/>
    <property type="match status" value="1"/>
</dbReference>
<comment type="similarity">
    <text evidence="2">Belongs to the ACC deaminase/D-cysteine desulfhydrase family.</text>
</comment>
<reference evidence="5 6" key="1">
    <citation type="submission" date="2022-01" db="EMBL/GenBank/DDBJ databases">
        <title>Whole genome-based taxonomy of the Shewanellaceae.</title>
        <authorList>
            <person name="Martin-Rodriguez A.J."/>
        </authorList>
    </citation>
    <scope>NUCLEOTIDE SEQUENCE [LARGE SCALE GENOMIC DNA]</scope>
    <source>
        <strain evidence="5 6">DSM 21332</strain>
    </source>
</reference>
<dbReference type="EMBL" id="JAKIKT010000018">
    <property type="protein sequence ID" value="MCL2916603.1"/>
    <property type="molecule type" value="Genomic_DNA"/>
</dbReference>
<name>A0ABT0NDN9_9GAMM</name>
<dbReference type="InterPro" id="IPR036052">
    <property type="entry name" value="TrpB-like_PALP_sf"/>
</dbReference>
<evidence type="ECO:0000256" key="1">
    <source>
        <dbReference type="ARBA" id="ARBA00001933"/>
    </source>
</evidence>